<organism evidence="4 5">
    <name type="scientific">Hymenobacter ruricola</name>
    <dbReference type="NCBI Taxonomy" id="2791023"/>
    <lineage>
        <taxon>Bacteria</taxon>
        <taxon>Pseudomonadati</taxon>
        <taxon>Bacteroidota</taxon>
        <taxon>Cytophagia</taxon>
        <taxon>Cytophagales</taxon>
        <taxon>Hymenobacteraceae</taxon>
        <taxon>Hymenobacter</taxon>
    </lineage>
</organism>
<dbReference type="SUPFAM" id="SSF81296">
    <property type="entry name" value="E set domains"/>
    <property type="match status" value="1"/>
</dbReference>
<evidence type="ECO:0000313" key="5">
    <source>
        <dbReference type="Proteomes" id="UP000618931"/>
    </source>
</evidence>
<keyword evidence="5" id="KW-1185">Reference proteome</keyword>
<dbReference type="Proteomes" id="UP000618931">
    <property type="component" value="Unassembled WGS sequence"/>
</dbReference>
<dbReference type="InterPro" id="IPR026444">
    <property type="entry name" value="Secre_tail"/>
</dbReference>
<feature type="signal peptide" evidence="2">
    <location>
        <begin position="1"/>
        <end position="21"/>
    </location>
</feature>
<evidence type="ECO:0000259" key="3">
    <source>
        <dbReference type="SMART" id="SM00642"/>
    </source>
</evidence>
<dbReference type="InterPro" id="IPR006047">
    <property type="entry name" value="GH13_cat_dom"/>
</dbReference>
<proteinExistence type="inferred from homology"/>
<dbReference type="CDD" id="cd11350">
    <property type="entry name" value="AmyAc_4"/>
    <property type="match status" value="1"/>
</dbReference>
<dbReference type="InterPro" id="IPR032522">
    <property type="entry name" value="DUF4961"/>
</dbReference>
<feature type="domain" description="Glycosyl hydrolase family 13 catalytic" evidence="3">
    <location>
        <begin position="394"/>
        <end position="767"/>
    </location>
</feature>
<dbReference type="SUPFAM" id="SSF51445">
    <property type="entry name" value="(Trans)glycosidases"/>
    <property type="match status" value="1"/>
</dbReference>
<evidence type="ECO:0000256" key="1">
    <source>
        <dbReference type="ARBA" id="ARBA00008061"/>
    </source>
</evidence>
<evidence type="ECO:0000313" key="4">
    <source>
        <dbReference type="EMBL" id="MBF9222351.1"/>
    </source>
</evidence>
<sequence>MPTLTRITILLCSLLAWTAQAQVVTTTPVFFTDTTPVTINFDASQGNGALNNFPGNVYIWTGTVTNLSSSNTNWRNVHSPSFNAADPTALMTRDASNPNLYHITITPRTYYPIPAGETLLRLGMIFKNADGSVVGRAAGGGDIFVDAAQAALSARITSPTAGANGNPLFVNLNSQVSVTGTASAAANLAFSLNGTQVAQQAGATTLTSNITISQTGRNVVRFTATSGASQAIDSLVLVVRPQVVTAALPAGAKDGITYLNGGTSVILNLTAPNKQFVYAIGEFNNWQTLNSAFMNRTPDGNNWWVQINGLTPGVEYAYQYLVDGALRVADPYCEKILDPNDDRFIPAATYPNLKAYPTGLTTGIVSVLQTNQAPFVWTTPNFQRPSRADLVIYELHLRDFLAYHDYQTLRDTLNYLSRLGVNAIELMPINEFDGNDNWGYSPDFYFAPDKYYGTKTALKQFIDEAHRRGIAIILDVVLNHSTGQSPMVQLYADANGAPAANNPWFNQTAPHPYSVYNDLNHESVFTKYFSKQVMSFWVQEYKVDGYRFDLAGGFSQKPTTQSTYPNYDQSRINIWMDYYQHLMSVDPGMYPILEHFPDNSEGTVLANNGFMLWGNANYNYNEATMGYIPGSNFSYGYYGSTAQGGRGWNQPNLITYMESHDEERLMYKNLAFGNAAGGYDTKNLNTALARQELAAAFFFTVPGPKMVWQFGELGYDRSIFICSNGTLPLPYGNDQCKLSAKPAVWPYYQNANRRQLYDVYRALIALKKKEPVFENPTSYTQSLADAGKTIHLSDATTNVTIVGNFGVTATTLDPAFQNAGKWYNYLSGDSITVANPNALLTLQPGQYAIYTSRRIRKATLLPTRAQAAAAVLRLTAAPNPSSSTAQLQYELPAPAAVTLTVQNLLGATVRTLSAAAPQAAGSHSLSLPVQGLAAGVYLVRLSTPQLSQTIRLVVQH</sequence>
<dbReference type="Gene3D" id="2.60.40.10">
    <property type="entry name" value="Immunoglobulins"/>
    <property type="match status" value="1"/>
</dbReference>
<dbReference type="InterPro" id="IPR014756">
    <property type="entry name" value="Ig_E-set"/>
</dbReference>
<name>A0ABS0I6G3_9BACT</name>
<reference evidence="4 5" key="1">
    <citation type="submission" date="2020-11" db="EMBL/GenBank/DDBJ databases">
        <authorList>
            <person name="Kim M.K."/>
        </authorList>
    </citation>
    <scope>NUCLEOTIDE SEQUENCE [LARGE SCALE GENOMIC DNA]</scope>
    <source>
        <strain evidence="4 5">BT662</strain>
    </source>
</reference>
<dbReference type="Gene3D" id="3.20.20.80">
    <property type="entry name" value="Glycosidases"/>
    <property type="match status" value="1"/>
</dbReference>
<comment type="similarity">
    <text evidence="1">Belongs to the glycosyl hydrolase 13 family.</text>
</comment>
<dbReference type="RefSeq" id="WP_196293795.1">
    <property type="nucleotide sequence ID" value="NZ_JADQDM010000007.1"/>
</dbReference>
<keyword evidence="2" id="KW-0732">Signal</keyword>
<dbReference type="EMBL" id="JADQDM010000007">
    <property type="protein sequence ID" value="MBF9222351.1"/>
    <property type="molecule type" value="Genomic_DNA"/>
</dbReference>
<dbReference type="SMART" id="SM00642">
    <property type="entry name" value="Aamy"/>
    <property type="match status" value="1"/>
</dbReference>
<protein>
    <submittedName>
        <fullName evidence="4">T9SS type A sorting domain-containing protein</fullName>
    </submittedName>
</protein>
<evidence type="ECO:0000256" key="2">
    <source>
        <dbReference type="SAM" id="SignalP"/>
    </source>
</evidence>
<dbReference type="Pfam" id="PF16328">
    <property type="entry name" value="DUF4961"/>
    <property type="match status" value="1"/>
</dbReference>
<gene>
    <name evidence="4" type="ORF">I2H31_14690</name>
</gene>
<comment type="caution">
    <text evidence="4">The sequence shown here is derived from an EMBL/GenBank/DDBJ whole genome shotgun (WGS) entry which is preliminary data.</text>
</comment>
<dbReference type="InterPro" id="IPR013783">
    <property type="entry name" value="Ig-like_fold"/>
</dbReference>
<dbReference type="PANTHER" id="PTHR43002">
    <property type="entry name" value="GLYCOGEN DEBRANCHING ENZYME"/>
    <property type="match status" value="1"/>
</dbReference>
<dbReference type="NCBIfam" id="TIGR04183">
    <property type="entry name" value="Por_Secre_tail"/>
    <property type="match status" value="1"/>
</dbReference>
<accession>A0ABS0I6G3</accession>
<feature type="chain" id="PRO_5045598870" evidence="2">
    <location>
        <begin position="22"/>
        <end position="956"/>
    </location>
</feature>
<dbReference type="Pfam" id="PF00128">
    <property type="entry name" value="Alpha-amylase"/>
    <property type="match status" value="1"/>
</dbReference>
<dbReference type="InterPro" id="IPR017853">
    <property type="entry name" value="GH"/>
</dbReference>